<proteinExistence type="predicted"/>
<evidence type="ECO:0000313" key="2">
    <source>
        <dbReference type="Proteomes" id="UP001642464"/>
    </source>
</evidence>
<accession>A0ABP0HV51</accession>
<sequence length="353" mass="38599">MSAHHLSTSFPSLRVGVAVLQGHDGLPLQSTCFPATAYVSMGDTGRIIEHTSAQFPGLPLVVMACSIGAAHFTHWAGTHPEKAKQCRVVGAVLVCHGYASRPAAHAVDSSGAAPFILGAYRDILRRNVPNLEIFADDFPDFEPSKLWAAQTLREWDEALLPVYGIQRYEDVLDAVDTTPEMLQALPMPVVFVGAANDARRCTSRVASAVDVGFFGAGARFRIDSLESREPHGLVAGAFLADVARMGLRDLDLMTELVSILADMPKRPAEQGPKKSMFCVACEVSDAQELLLELLKAKTIDRTEADQEELLAEIGGLFMKHEGCHWASGQPFLDLLAKSFEARAKIWQHMRWYN</sequence>
<evidence type="ECO:0000313" key="1">
    <source>
        <dbReference type="EMBL" id="CAK8994090.1"/>
    </source>
</evidence>
<dbReference type="EMBL" id="CAXAMM010001947">
    <property type="protein sequence ID" value="CAK8994090.1"/>
    <property type="molecule type" value="Genomic_DNA"/>
</dbReference>
<comment type="caution">
    <text evidence="1">The sequence shown here is derived from an EMBL/GenBank/DDBJ whole genome shotgun (WGS) entry which is preliminary data.</text>
</comment>
<dbReference type="InterPro" id="IPR029058">
    <property type="entry name" value="AB_hydrolase_fold"/>
</dbReference>
<gene>
    <name evidence="1" type="ORF">SCF082_LOCUS3792</name>
</gene>
<dbReference type="SUPFAM" id="SSF53474">
    <property type="entry name" value="alpha/beta-Hydrolases"/>
    <property type="match status" value="1"/>
</dbReference>
<protein>
    <submittedName>
        <fullName evidence="1">Exostosin domain-containing protein</fullName>
    </submittedName>
</protein>
<keyword evidence="2" id="KW-1185">Reference proteome</keyword>
<dbReference type="Proteomes" id="UP001642464">
    <property type="component" value="Unassembled WGS sequence"/>
</dbReference>
<organism evidence="1 2">
    <name type="scientific">Durusdinium trenchii</name>
    <dbReference type="NCBI Taxonomy" id="1381693"/>
    <lineage>
        <taxon>Eukaryota</taxon>
        <taxon>Sar</taxon>
        <taxon>Alveolata</taxon>
        <taxon>Dinophyceae</taxon>
        <taxon>Suessiales</taxon>
        <taxon>Symbiodiniaceae</taxon>
        <taxon>Durusdinium</taxon>
    </lineage>
</organism>
<reference evidence="1 2" key="1">
    <citation type="submission" date="2024-02" db="EMBL/GenBank/DDBJ databases">
        <authorList>
            <person name="Chen Y."/>
            <person name="Shah S."/>
            <person name="Dougan E. K."/>
            <person name="Thang M."/>
            <person name="Chan C."/>
        </authorList>
    </citation>
    <scope>NUCLEOTIDE SEQUENCE [LARGE SCALE GENOMIC DNA]</scope>
</reference>
<dbReference type="Gene3D" id="3.40.50.1820">
    <property type="entry name" value="alpha/beta hydrolase"/>
    <property type="match status" value="1"/>
</dbReference>
<name>A0ABP0HV51_9DINO</name>